<evidence type="ECO:0000256" key="2">
    <source>
        <dbReference type="ARBA" id="ARBA00022692"/>
    </source>
</evidence>
<accession>A0A0G1PDF6</accession>
<feature type="transmembrane region" description="Helical" evidence="5">
    <location>
        <begin position="20"/>
        <end position="38"/>
    </location>
</feature>
<dbReference type="GO" id="GO:0016020">
    <property type="term" value="C:membrane"/>
    <property type="evidence" value="ECO:0007669"/>
    <property type="project" value="UniProtKB-SubCell"/>
</dbReference>
<dbReference type="PANTHER" id="PTHR36460:SF1">
    <property type="entry name" value="UPF0132 DOMAIN PROTEIN (AFU_ORTHOLOGUE AFUA_3G10255)"/>
    <property type="match status" value="1"/>
</dbReference>
<evidence type="ECO:0000313" key="6">
    <source>
        <dbReference type="EMBL" id="KKU30687.1"/>
    </source>
</evidence>
<evidence type="ECO:0000256" key="3">
    <source>
        <dbReference type="ARBA" id="ARBA00022989"/>
    </source>
</evidence>
<feature type="transmembrane region" description="Helical" evidence="5">
    <location>
        <begin position="71"/>
        <end position="93"/>
    </location>
</feature>
<evidence type="ECO:0000256" key="4">
    <source>
        <dbReference type="ARBA" id="ARBA00023136"/>
    </source>
</evidence>
<organism evidence="6 7">
    <name type="scientific">candidate division WWE3 bacterium GW2011_GWA1_46_21</name>
    <dbReference type="NCBI Taxonomy" id="1619107"/>
    <lineage>
        <taxon>Bacteria</taxon>
        <taxon>Katanobacteria</taxon>
    </lineage>
</organism>
<evidence type="ECO:0008006" key="8">
    <source>
        <dbReference type="Google" id="ProtNLM"/>
    </source>
</evidence>
<name>A0A0G1PDF6_UNCKA</name>
<dbReference type="Proteomes" id="UP000034732">
    <property type="component" value="Unassembled WGS sequence"/>
</dbReference>
<feature type="transmembrane region" description="Helical" evidence="5">
    <location>
        <begin position="45"/>
        <end position="65"/>
    </location>
</feature>
<dbReference type="InterPro" id="IPR019109">
    <property type="entry name" value="MamF_MmsF"/>
</dbReference>
<comment type="subcellular location">
    <subcellularLocation>
        <location evidence="1">Membrane</location>
        <topology evidence="1">Multi-pass membrane protein</topology>
    </subcellularLocation>
</comment>
<gene>
    <name evidence="6" type="ORF">UX44_C0015G0003</name>
</gene>
<proteinExistence type="predicted"/>
<evidence type="ECO:0000313" key="7">
    <source>
        <dbReference type="Proteomes" id="UP000034732"/>
    </source>
</evidence>
<sequence>MHENEKPVNTKPYNLAPNVEAALAYLLTPITGVIVLLAEKDNKFVRFHAMQSILFGVVVFAASFIASVLTIVLIGIILIPVVTIASVVLWLLLMWKAYNNVEYELPILGKIAHNQVNK</sequence>
<keyword evidence="4 5" id="KW-0472">Membrane</keyword>
<keyword evidence="2 5" id="KW-0812">Transmembrane</keyword>
<dbReference type="PANTHER" id="PTHR36460">
    <property type="entry name" value="UPF0132 DOMAIN PROTEIN (AFU_ORTHOLOGUE AFUA_3G10255)"/>
    <property type="match status" value="1"/>
</dbReference>
<dbReference type="AlphaFoldDB" id="A0A0G1PDF6"/>
<protein>
    <recommendedName>
        <fullName evidence="8">DUF4870 domain-containing protein</fullName>
    </recommendedName>
</protein>
<comment type="caution">
    <text evidence="6">The sequence shown here is derived from an EMBL/GenBank/DDBJ whole genome shotgun (WGS) entry which is preliminary data.</text>
</comment>
<evidence type="ECO:0000256" key="1">
    <source>
        <dbReference type="ARBA" id="ARBA00004141"/>
    </source>
</evidence>
<evidence type="ECO:0000256" key="5">
    <source>
        <dbReference type="SAM" id="Phobius"/>
    </source>
</evidence>
<dbReference type="Pfam" id="PF09685">
    <property type="entry name" value="MamF_MmsF"/>
    <property type="match status" value="1"/>
</dbReference>
<reference evidence="6 7" key="1">
    <citation type="journal article" date="2015" name="Nature">
        <title>rRNA introns, odd ribosomes, and small enigmatic genomes across a large radiation of phyla.</title>
        <authorList>
            <person name="Brown C.T."/>
            <person name="Hug L.A."/>
            <person name="Thomas B.C."/>
            <person name="Sharon I."/>
            <person name="Castelle C.J."/>
            <person name="Singh A."/>
            <person name="Wilkins M.J."/>
            <person name="Williams K.H."/>
            <person name="Banfield J.F."/>
        </authorList>
    </citation>
    <scope>NUCLEOTIDE SEQUENCE [LARGE SCALE GENOMIC DNA]</scope>
</reference>
<keyword evidence="3 5" id="KW-1133">Transmembrane helix</keyword>
<dbReference type="EMBL" id="LCMF01000015">
    <property type="protein sequence ID" value="KKU30687.1"/>
    <property type="molecule type" value="Genomic_DNA"/>
</dbReference>